<dbReference type="EC" id="5.1.3.1" evidence="7 10"/>
<protein>
    <recommendedName>
        <fullName evidence="7 10">Ribulose-phosphate 3-epimerase</fullName>
        <ecNumber evidence="7 10">5.1.3.1</ecNumber>
    </recommendedName>
</protein>
<evidence type="ECO:0000313" key="16">
    <source>
        <dbReference type="Proteomes" id="UP000291151"/>
    </source>
</evidence>
<keyword evidence="9 10" id="KW-0413">Isomerase</keyword>
<dbReference type="NCBIfam" id="TIGR01163">
    <property type="entry name" value="rpe"/>
    <property type="match status" value="1"/>
</dbReference>
<evidence type="ECO:0000256" key="9">
    <source>
        <dbReference type="ARBA" id="ARBA00023235"/>
    </source>
</evidence>
<dbReference type="InterPro" id="IPR000056">
    <property type="entry name" value="Ribul_P_3_epim-like"/>
</dbReference>
<evidence type="ECO:0000256" key="13">
    <source>
        <dbReference type="PIRSR" id="PIRSR001461-2"/>
    </source>
</evidence>
<feature type="binding site" evidence="10 14">
    <location>
        <begin position="196"/>
        <end position="197"/>
    </location>
    <ligand>
        <name>substrate</name>
    </ligand>
</feature>
<dbReference type="NCBIfam" id="NF004076">
    <property type="entry name" value="PRK05581.1-4"/>
    <property type="match status" value="1"/>
</dbReference>
<dbReference type="SUPFAM" id="SSF51366">
    <property type="entry name" value="Ribulose-phoshate binding barrel"/>
    <property type="match status" value="1"/>
</dbReference>
<comment type="cofactor">
    <cofactor evidence="10 13">
        <name>a divalent metal cation</name>
        <dbReference type="ChEBI" id="CHEBI:60240"/>
    </cofactor>
    <text evidence="10 13">Binds 1 divalent metal cation per subunit.</text>
</comment>
<dbReference type="Proteomes" id="UP000291151">
    <property type="component" value="Chromosome"/>
</dbReference>
<dbReference type="RefSeq" id="WP_208651978.1">
    <property type="nucleotide sequence ID" value="NZ_CP036528.1"/>
</dbReference>
<comment type="catalytic activity">
    <reaction evidence="1 10 11">
        <text>D-ribulose 5-phosphate = D-xylulose 5-phosphate</text>
        <dbReference type="Rhea" id="RHEA:13677"/>
        <dbReference type="ChEBI" id="CHEBI:57737"/>
        <dbReference type="ChEBI" id="CHEBI:58121"/>
        <dbReference type="EC" id="5.1.3.1"/>
    </reaction>
</comment>
<dbReference type="GO" id="GO:0004750">
    <property type="term" value="F:D-ribulose-phosphate 3-epimerase activity"/>
    <property type="evidence" value="ECO:0007669"/>
    <property type="project" value="UniProtKB-UniRule"/>
</dbReference>
<dbReference type="CDD" id="cd00429">
    <property type="entry name" value="RPE"/>
    <property type="match status" value="1"/>
</dbReference>
<evidence type="ECO:0000256" key="12">
    <source>
        <dbReference type="PIRSR" id="PIRSR001461-1"/>
    </source>
</evidence>
<dbReference type="AlphaFoldDB" id="A0A4P6UVI1"/>
<comment type="similarity">
    <text evidence="6 10 11">Belongs to the ribulose-phosphate 3-epimerase family.</text>
</comment>
<dbReference type="Pfam" id="PF00834">
    <property type="entry name" value="Ribul_P_3_epim"/>
    <property type="match status" value="1"/>
</dbReference>
<feature type="binding site" evidence="10 14">
    <location>
        <begin position="141"/>
        <end position="144"/>
    </location>
    <ligand>
        <name>substrate</name>
    </ligand>
</feature>
<evidence type="ECO:0000256" key="2">
    <source>
        <dbReference type="ARBA" id="ARBA00001936"/>
    </source>
</evidence>
<proteinExistence type="inferred from homology"/>
<feature type="binding site" evidence="10 13">
    <location>
        <position position="34"/>
    </location>
    <ligand>
        <name>a divalent metal cation</name>
        <dbReference type="ChEBI" id="CHEBI:60240"/>
    </ligand>
</feature>
<comment type="pathway">
    <text evidence="10">Carbohydrate degradation.</text>
</comment>
<accession>A0A4P6UVI1</accession>
<sequence>MIKIAPSILSANFAKLGEEVKEVEAAGADLIHIDVMDGHFVPNITMGPIVVEALRPVTNLPLDVHLMIENPDQYIEAFAKAGADWISVHVEACPHLHRTIQLIRSFGVKPGVVLNPHTPIEMIQHVLEDVDFVLLMTVNPGFGGQKFIENVVPKIEALSNLIKEKGLNVEIEVDGGITKETIVPCAKAGATIFVAGSAIYNKEDRKAALQAIKTSGEAAI</sequence>
<evidence type="ECO:0000256" key="5">
    <source>
        <dbReference type="ARBA" id="ARBA00001954"/>
    </source>
</evidence>
<keyword evidence="10 11" id="KW-0119">Carbohydrate metabolism</keyword>
<evidence type="ECO:0000256" key="8">
    <source>
        <dbReference type="ARBA" id="ARBA00022723"/>
    </source>
</evidence>
<evidence type="ECO:0000256" key="1">
    <source>
        <dbReference type="ARBA" id="ARBA00001782"/>
    </source>
</evidence>
<feature type="binding site" evidence="14">
    <location>
        <position position="176"/>
    </location>
    <ligand>
        <name>substrate</name>
    </ligand>
</feature>
<dbReference type="Gene3D" id="3.20.20.70">
    <property type="entry name" value="Aldolase class I"/>
    <property type="match status" value="1"/>
</dbReference>
<feature type="binding site" evidence="10 13">
    <location>
        <position position="174"/>
    </location>
    <ligand>
        <name>a divalent metal cation</name>
        <dbReference type="ChEBI" id="CHEBI:60240"/>
    </ligand>
</feature>
<evidence type="ECO:0000256" key="6">
    <source>
        <dbReference type="ARBA" id="ARBA00009541"/>
    </source>
</evidence>
<evidence type="ECO:0000256" key="10">
    <source>
        <dbReference type="HAMAP-Rule" id="MF_02227"/>
    </source>
</evidence>
<dbReference type="GO" id="GO:0019323">
    <property type="term" value="P:pentose catabolic process"/>
    <property type="evidence" value="ECO:0007669"/>
    <property type="project" value="UniProtKB-UniRule"/>
</dbReference>
<organism evidence="15 16">
    <name type="scientific">Ureibacillus thermophilus</name>
    <dbReference type="NCBI Taxonomy" id="367743"/>
    <lineage>
        <taxon>Bacteria</taxon>
        <taxon>Bacillati</taxon>
        <taxon>Bacillota</taxon>
        <taxon>Bacilli</taxon>
        <taxon>Bacillales</taxon>
        <taxon>Caryophanaceae</taxon>
        <taxon>Ureibacillus</taxon>
    </lineage>
</organism>
<feature type="binding site" evidence="10 13">
    <location>
        <position position="65"/>
    </location>
    <ligand>
        <name>a divalent metal cation</name>
        <dbReference type="ChEBI" id="CHEBI:60240"/>
    </ligand>
</feature>
<dbReference type="FunFam" id="3.20.20.70:FF:000004">
    <property type="entry name" value="Ribulose-phosphate 3-epimerase"/>
    <property type="match status" value="1"/>
</dbReference>
<dbReference type="GO" id="GO:0006098">
    <property type="term" value="P:pentose-phosphate shunt"/>
    <property type="evidence" value="ECO:0007669"/>
    <property type="project" value="UniProtKB-UniRule"/>
</dbReference>
<feature type="active site" description="Proton donor" evidence="10 12">
    <location>
        <position position="174"/>
    </location>
</feature>
<dbReference type="GO" id="GO:0046872">
    <property type="term" value="F:metal ion binding"/>
    <property type="evidence" value="ECO:0007669"/>
    <property type="project" value="UniProtKB-UniRule"/>
</dbReference>
<dbReference type="KEGG" id="uth:DKZ56_06810"/>
<comment type="cofactor">
    <cofactor evidence="2">
        <name>Mn(2+)</name>
        <dbReference type="ChEBI" id="CHEBI:29035"/>
    </cofactor>
</comment>
<keyword evidence="13" id="KW-0862">Zinc</keyword>
<evidence type="ECO:0000256" key="11">
    <source>
        <dbReference type="PIRNR" id="PIRNR001461"/>
    </source>
</evidence>
<feature type="binding site" evidence="10">
    <location>
        <begin position="174"/>
        <end position="176"/>
    </location>
    <ligand>
        <name>substrate</name>
    </ligand>
</feature>
<dbReference type="PANTHER" id="PTHR11749">
    <property type="entry name" value="RIBULOSE-5-PHOSPHATE-3-EPIMERASE"/>
    <property type="match status" value="1"/>
</dbReference>
<evidence type="ECO:0000256" key="4">
    <source>
        <dbReference type="ARBA" id="ARBA00001947"/>
    </source>
</evidence>
<evidence type="ECO:0000256" key="3">
    <source>
        <dbReference type="ARBA" id="ARBA00001941"/>
    </source>
</evidence>
<evidence type="ECO:0000313" key="15">
    <source>
        <dbReference type="EMBL" id="QBK25592.1"/>
    </source>
</evidence>
<name>A0A4P6UVI1_9BACL</name>
<comment type="cofactor">
    <cofactor evidence="4">
        <name>Zn(2+)</name>
        <dbReference type="ChEBI" id="CHEBI:29105"/>
    </cofactor>
</comment>
<evidence type="ECO:0000256" key="7">
    <source>
        <dbReference type="ARBA" id="ARBA00013188"/>
    </source>
</evidence>
<comment type="cofactor">
    <cofactor evidence="3">
        <name>Co(2+)</name>
        <dbReference type="ChEBI" id="CHEBI:48828"/>
    </cofactor>
</comment>
<keyword evidence="8 10" id="KW-0479">Metal-binding</keyword>
<dbReference type="GO" id="GO:0005737">
    <property type="term" value="C:cytoplasm"/>
    <property type="evidence" value="ECO:0007669"/>
    <property type="project" value="UniProtKB-ARBA"/>
</dbReference>
<dbReference type="InterPro" id="IPR011060">
    <property type="entry name" value="RibuloseP-bd_barrel"/>
</dbReference>
<reference evidence="15 16" key="1">
    <citation type="submission" date="2019-02" db="EMBL/GenBank/DDBJ databases">
        <title>Ureibacillus thermophilus.</title>
        <authorList>
            <person name="Sunny J.S."/>
            <person name="Natarajan A."/>
            <person name="Saleena L.M."/>
        </authorList>
    </citation>
    <scope>NUCLEOTIDE SEQUENCE [LARGE SCALE GENOMIC DNA]</scope>
    <source>
        <strain evidence="15 16">LM102</strain>
    </source>
</reference>
<feature type="active site" description="Proton acceptor" evidence="10 12">
    <location>
        <position position="34"/>
    </location>
</feature>
<dbReference type="PIRSF" id="PIRSF001461">
    <property type="entry name" value="RPE"/>
    <property type="match status" value="1"/>
</dbReference>
<dbReference type="InterPro" id="IPR026019">
    <property type="entry name" value="Ribul_P_3_epim"/>
</dbReference>
<feature type="binding site" evidence="10 14">
    <location>
        <position position="65"/>
    </location>
    <ligand>
        <name>substrate</name>
    </ligand>
</feature>
<dbReference type="PROSITE" id="PS01085">
    <property type="entry name" value="RIBUL_P_3_EPIMER_1"/>
    <property type="match status" value="1"/>
</dbReference>
<comment type="cofactor">
    <cofactor evidence="5">
        <name>Fe(2+)</name>
        <dbReference type="ChEBI" id="CHEBI:29033"/>
    </cofactor>
</comment>
<feature type="binding site" evidence="10 14">
    <location>
        <position position="7"/>
    </location>
    <ligand>
        <name>substrate</name>
    </ligand>
</feature>
<dbReference type="PROSITE" id="PS01086">
    <property type="entry name" value="RIBUL_P_3_EPIMER_2"/>
    <property type="match status" value="1"/>
</dbReference>
<dbReference type="EMBL" id="CP036528">
    <property type="protein sequence ID" value="QBK25592.1"/>
    <property type="molecule type" value="Genomic_DNA"/>
</dbReference>
<comment type="function">
    <text evidence="10">Catalyzes the reversible epimerization of D-ribulose 5-phosphate to D-xylulose 5-phosphate.</text>
</comment>
<gene>
    <name evidence="10" type="primary">rpe</name>
    <name evidence="15" type="ORF">DKZ56_06810</name>
</gene>
<keyword evidence="13" id="KW-0170">Cobalt</keyword>
<keyword evidence="16" id="KW-1185">Reference proteome</keyword>
<keyword evidence="13" id="KW-0464">Manganese</keyword>
<dbReference type="InterPro" id="IPR013785">
    <property type="entry name" value="Aldolase_TIM"/>
</dbReference>
<dbReference type="HAMAP" id="MF_02227">
    <property type="entry name" value="RPE"/>
    <property type="match status" value="1"/>
</dbReference>
<feature type="binding site" evidence="10 13">
    <location>
        <position position="32"/>
    </location>
    <ligand>
        <name>a divalent metal cation</name>
        <dbReference type="ChEBI" id="CHEBI:60240"/>
    </ligand>
</feature>
<evidence type="ECO:0000256" key="14">
    <source>
        <dbReference type="PIRSR" id="PIRSR001461-3"/>
    </source>
</evidence>